<organism evidence="9 10">
    <name type="scientific">Orchesella dallaii</name>
    <dbReference type="NCBI Taxonomy" id="48710"/>
    <lineage>
        <taxon>Eukaryota</taxon>
        <taxon>Metazoa</taxon>
        <taxon>Ecdysozoa</taxon>
        <taxon>Arthropoda</taxon>
        <taxon>Hexapoda</taxon>
        <taxon>Collembola</taxon>
        <taxon>Entomobryomorpha</taxon>
        <taxon>Entomobryoidea</taxon>
        <taxon>Orchesellidae</taxon>
        <taxon>Orchesellinae</taxon>
        <taxon>Orchesella</taxon>
    </lineage>
</organism>
<dbReference type="InterPro" id="IPR024943">
    <property type="entry name" value="Enhancer_polycomb"/>
</dbReference>
<evidence type="ECO:0000256" key="4">
    <source>
        <dbReference type="ARBA" id="ARBA00023163"/>
    </source>
</evidence>
<feature type="region of interest" description="Disordered" evidence="7">
    <location>
        <begin position="468"/>
        <end position="488"/>
    </location>
</feature>
<dbReference type="InterPro" id="IPR019542">
    <property type="entry name" value="Enhancer_polycomb-like_N"/>
</dbReference>
<accession>A0ABP1RMB9</accession>
<feature type="region of interest" description="Disordered" evidence="7">
    <location>
        <begin position="652"/>
        <end position="675"/>
    </location>
</feature>
<evidence type="ECO:0000256" key="5">
    <source>
        <dbReference type="ARBA" id="ARBA00023242"/>
    </source>
</evidence>
<sequence length="857" mass="94901">MSKLSFRARALDASKPLPIYLADEIPDTADCSLINRAVPQMPTGMEKEEESEHHLQRAICSGTVIPTPEVFDIEDLAYYSELYPPSFKMPRQLIYMQPFSMEADIPDYDMDSEDEAWVTSQASRLELTPDKFEEMMDRLEKGSGQTVVTLQEAKALIKEDDDLIIAVYDYWLNKRLKTQHPLIPQVRTEARHGVTNHNPYIAFRRRTEKMQTRKNRKNDESSYEKMLKLKRDLSRALSLLEMVKKREKSKRELLHLSIEVFEKRYQAGDYSGQIVAEALQQRPARPAFTPIFQPNSLSWIKEDPVLSSLTRKEKRQYKKRRHKSSSKGSASAVASGSSSLIPGYSSLQGYMDMDAVTSEEETALPASPSEEEEEEEGPFAFRRKAGCIYQSPVENGNWPWCTEDETGVGDKRFRFYPTSLRNKSGYKYVGFSRRRVGRGGRMVLDRINCPKGEDLWRSFVNESTESNSTAGNLSAIPSNPNNTQGVNSEVSVDVPTETSPYSSPVAYPLSPQLGCIHYRPKTPEIISDSVPMFESLPETSLELESTMEEPDEDNMLSRLPALTSENSYIGVMVSGGDSPLVFNAHGLHSDPPLRGDPLPLHTDCSGDSVILDDSTANLVNSSYLMETDNADLGFDLDADPWLASLDVPDSSEISEAAGSSNRASSDPPVNSSEPNVSFVKVERTEGSETHLKCEVGSEECDETSVDLNKMRLLVDKDNKENARLLLPNKNEGSVNETPSISENGDEILNNILNASEVCTIMSEESPRDSTVNSSCVLSSGSSEHGEVGNLISEGIAKAIIDSSRTRTNPGGNNGQTLAMKSYTFSAPAALVRGRPSNGVVKRIGNGGNAKTVVVEEV</sequence>
<protein>
    <recommendedName>
        <fullName evidence="6">Enhancer of polycomb-like protein</fullName>
    </recommendedName>
</protein>
<dbReference type="PANTHER" id="PTHR14898">
    <property type="entry name" value="ENHANCER OF POLYCOMB"/>
    <property type="match status" value="1"/>
</dbReference>
<comment type="subcellular location">
    <subcellularLocation>
        <location evidence="1 6">Nucleus</location>
    </subcellularLocation>
</comment>
<dbReference type="Proteomes" id="UP001642540">
    <property type="component" value="Unassembled WGS sequence"/>
</dbReference>
<evidence type="ECO:0000313" key="10">
    <source>
        <dbReference type="Proteomes" id="UP001642540"/>
    </source>
</evidence>
<keyword evidence="4 6" id="KW-0804">Transcription</keyword>
<feature type="region of interest" description="Disordered" evidence="7">
    <location>
        <begin position="310"/>
        <end position="337"/>
    </location>
</feature>
<feature type="domain" description="Enhancer of polycomb-like N-terminal" evidence="8">
    <location>
        <begin position="7"/>
        <end position="141"/>
    </location>
</feature>
<evidence type="ECO:0000313" key="9">
    <source>
        <dbReference type="EMBL" id="CAL8130674.1"/>
    </source>
</evidence>
<evidence type="ECO:0000256" key="7">
    <source>
        <dbReference type="SAM" id="MobiDB-lite"/>
    </source>
</evidence>
<keyword evidence="10" id="KW-1185">Reference proteome</keyword>
<keyword evidence="3 6" id="KW-0805">Transcription regulation</keyword>
<evidence type="ECO:0000256" key="2">
    <source>
        <dbReference type="ARBA" id="ARBA00008035"/>
    </source>
</evidence>
<evidence type="ECO:0000256" key="6">
    <source>
        <dbReference type="RuleBase" id="RU361124"/>
    </source>
</evidence>
<evidence type="ECO:0000259" key="8">
    <source>
        <dbReference type="Pfam" id="PF10513"/>
    </source>
</evidence>
<name>A0ABP1RMB9_9HEXA</name>
<gene>
    <name evidence="9" type="ORF">ODALV1_LOCUS23836</name>
</gene>
<keyword evidence="5 6" id="KW-0539">Nucleus</keyword>
<dbReference type="Pfam" id="PF10513">
    <property type="entry name" value="EPL1"/>
    <property type="match status" value="1"/>
</dbReference>
<evidence type="ECO:0000256" key="3">
    <source>
        <dbReference type="ARBA" id="ARBA00023015"/>
    </source>
</evidence>
<feature type="compositionally biased region" description="Low complexity" evidence="7">
    <location>
        <begin position="326"/>
        <end position="337"/>
    </location>
</feature>
<evidence type="ECO:0000256" key="1">
    <source>
        <dbReference type="ARBA" id="ARBA00004123"/>
    </source>
</evidence>
<feature type="compositionally biased region" description="Basic residues" evidence="7">
    <location>
        <begin position="312"/>
        <end position="325"/>
    </location>
</feature>
<proteinExistence type="inferred from homology"/>
<dbReference type="EMBL" id="CAXLJM020000083">
    <property type="protein sequence ID" value="CAL8130674.1"/>
    <property type="molecule type" value="Genomic_DNA"/>
</dbReference>
<comment type="caution">
    <text evidence="9">The sequence shown here is derived from an EMBL/GenBank/DDBJ whole genome shotgun (WGS) entry which is preliminary data.</text>
</comment>
<reference evidence="9 10" key="1">
    <citation type="submission" date="2024-08" db="EMBL/GenBank/DDBJ databases">
        <authorList>
            <person name="Cucini C."/>
            <person name="Frati F."/>
        </authorList>
    </citation>
    <scope>NUCLEOTIDE SEQUENCE [LARGE SCALE GENOMIC DNA]</scope>
</reference>
<comment type="similarity">
    <text evidence="2 6">Belongs to the enhancer of polycomb family.</text>
</comment>
<feature type="region of interest" description="Disordered" evidence="7">
    <location>
        <begin position="358"/>
        <end position="377"/>
    </location>
</feature>